<comment type="caution">
    <text evidence="2">The sequence shown here is derived from an EMBL/GenBank/DDBJ whole genome shotgun (WGS) entry which is preliminary data.</text>
</comment>
<dbReference type="CDD" id="cd07765">
    <property type="entry name" value="KRAB_A-box"/>
    <property type="match status" value="1"/>
</dbReference>
<evidence type="ECO:0000259" key="1">
    <source>
        <dbReference type="PROSITE" id="PS50805"/>
    </source>
</evidence>
<proteinExistence type="predicted"/>
<reference evidence="2 3" key="1">
    <citation type="submission" date="2020-12" db="EMBL/GenBank/DDBJ databases">
        <title>De novo assembly of Tibetan sheep genome.</title>
        <authorList>
            <person name="Li X."/>
        </authorList>
    </citation>
    <scope>NUCLEOTIDE SEQUENCE [LARGE SCALE GENOMIC DNA]</scope>
    <source>
        <tissue evidence="2">Heart</tissue>
    </source>
</reference>
<organism evidence="2 3">
    <name type="scientific">Ovis aries</name>
    <name type="common">Sheep</name>
    <dbReference type="NCBI Taxonomy" id="9940"/>
    <lineage>
        <taxon>Eukaryota</taxon>
        <taxon>Metazoa</taxon>
        <taxon>Chordata</taxon>
        <taxon>Craniata</taxon>
        <taxon>Vertebrata</taxon>
        <taxon>Euteleostomi</taxon>
        <taxon>Mammalia</taxon>
        <taxon>Eutheria</taxon>
        <taxon>Laurasiatheria</taxon>
        <taxon>Artiodactyla</taxon>
        <taxon>Ruminantia</taxon>
        <taxon>Pecora</taxon>
        <taxon>Bovidae</taxon>
        <taxon>Caprinae</taxon>
        <taxon>Ovis</taxon>
    </lineage>
</organism>
<dbReference type="InterPro" id="IPR036051">
    <property type="entry name" value="KRAB_dom_sf"/>
</dbReference>
<gene>
    <name evidence="2" type="ORF">JEQ12_016280</name>
</gene>
<dbReference type="PROSITE" id="PS50805">
    <property type="entry name" value="KRAB"/>
    <property type="match status" value="1"/>
</dbReference>
<dbReference type="EMBL" id="JAEMGP010000005">
    <property type="protein sequence ID" value="KAG5208715.1"/>
    <property type="molecule type" value="Genomic_DNA"/>
</dbReference>
<dbReference type="Gene3D" id="6.10.140.140">
    <property type="match status" value="1"/>
</dbReference>
<evidence type="ECO:0000313" key="2">
    <source>
        <dbReference type="EMBL" id="KAG5208715.1"/>
    </source>
</evidence>
<evidence type="ECO:0000313" key="3">
    <source>
        <dbReference type="Proteomes" id="UP000664991"/>
    </source>
</evidence>
<dbReference type="AlphaFoldDB" id="A0A836A543"/>
<dbReference type="Pfam" id="PF01352">
    <property type="entry name" value="KRAB"/>
    <property type="match status" value="1"/>
</dbReference>
<feature type="non-terminal residue" evidence="2">
    <location>
        <position position="189"/>
    </location>
</feature>
<dbReference type="InterPro" id="IPR001909">
    <property type="entry name" value="KRAB"/>
</dbReference>
<dbReference type="PANTHER" id="PTHR23232">
    <property type="entry name" value="KRAB DOMAIN C2H2 ZINC FINGER"/>
    <property type="match status" value="1"/>
</dbReference>
<dbReference type="SUPFAM" id="SSF109640">
    <property type="entry name" value="KRAB domain (Kruppel-associated box)"/>
    <property type="match status" value="1"/>
</dbReference>
<dbReference type="Proteomes" id="UP000664991">
    <property type="component" value="Unassembled WGS sequence"/>
</dbReference>
<sequence>VHSRRPMREKVASWSQALLFRQIYCHSRKMAALGLAPTWAMTSQEPACIHESEIPLSSKDPSCPQDVDLFACNGLEPHTSTSVEPSQESVTFQDVAVDFTEKEWPLLDSTQRKLYKDVMLENYSNLASVGCQVGKPSLISHLEQEEELRTEDRELHRGPCPDWATPSKTKWSILVEDIFGKETSNGVTV</sequence>
<name>A0A836A543_SHEEP</name>
<dbReference type="PANTHER" id="PTHR23232:SF142">
    <property type="entry name" value="GASTRULA ZINC FINGER PROTEIN XLCGF57.1-LIKE-RELATED"/>
    <property type="match status" value="1"/>
</dbReference>
<feature type="non-terminal residue" evidence="2">
    <location>
        <position position="1"/>
    </location>
</feature>
<dbReference type="GO" id="GO:0006355">
    <property type="term" value="P:regulation of DNA-templated transcription"/>
    <property type="evidence" value="ECO:0007669"/>
    <property type="project" value="InterPro"/>
</dbReference>
<protein>
    <recommendedName>
        <fullName evidence="1">KRAB domain-containing protein</fullName>
    </recommendedName>
</protein>
<dbReference type="SMART" id="SM00349">
    <property type="entry name" value="KRAB"/>
    <property type="match status" value="1"/>
</dbReference>
<feature type="domain" description="KRAB" evidence="1">
    <location>
        <begin position="90"/>
        <end position="161"/>
    </location>
</feature>
<accession>A0A836A543</accession>
<dbReference type="InterPro" id="IPR050169">
    <property type="entry name" value="Krueppel_C2H2_ZnF"/>
</dbReference>